<dbReference type="RefSeq" id="WP_114487180.1">
    <property type="nucleotide sequence ID" value="NZ_CBCSHM010000039.1"/>
</dbReference>
<dbReference type="AlphaFoldDB" id="A0A368TYL7"/>
<organism evidence="1 2">
    <name type="scientific">Vreelandella rituensis</name>
    <dbReference type="NCBI Taxonomy" id="2282306"/>
    <lineage>
        <taxon>Bacteria</taxon>
        <taxon>Pseudomonadati</taxon>
        <taxon>Pseudomonadota</taxon>
        <taxon>Gammaproteobacteria</taxon>
        <taxon>Oceanospirillales</taxon>
        <taxon>Halomonadaceae</taxon>
        <taxon>Vreelandella</taxon>
    </lineage>
</organism>
<sequence length="142" mass="16122">MDKAAIRPPLSPCWRFPVCQLLYSVLDGKLQELEEKAKEALLLRFTPHEIRQAARKMFRMRNISFNVTAPHPVNSVAKSSCPPSSSPALLTVFDRAFYSLGLQHAWQGMEEPGLSQLADGRSSLLFKLFIRHEAKTLESDYF</sequence>
<gene>
    <name evidence="1" type="ORF">DU506_12140</name>
</gene>
<evidence type="ECO:0000313" key="2">
    <source>
        <dbReference type="Proteomes" id="UP000253204"/>
    </source>
</evidence>
<dbReference type="EMBL" id="QPIJ01000028">
    <property type="protein sequence ID" value="RCV89959.1"/>
    <property type="molecule type" value="Genomic_DNA"/>
</dbReference>
<reference evidence="1 2" key="1">
    <citation type="submission" date="2018-07" db="EMBL/GenBank/DDBJ databases">
        <title>Halomonas rutogse sp. nov., isolated from Lake TangqianCo on Tibetan Plateau.</title>
        <authorList>
            <person name="Lu H."/>
            <person name="Xing P."/>
            <person name="Wu Q."/>
        </authorList>
    </citation>
    <scope>NUCLEOTIDE SEQUENCE [LARGE SCALE GENOMIC DNA]</scope>
    <source>
        <strain evidence="1 2">TQ8S</strain>
    </source>
</reference>
<proteinExistence type="predicted"/>
<accession>A0A368TYL7</accession>
<protein>
    <submittedName>
        <fullName evidence="1">Uncharacterized protein</fullName>
    </submittedName>
</protein>
<dbReference type="Proteomes" id="UP000253204">
    <property type="component" value="Unassembled WGS sequence"/>
</dbReference>
<name>A0A368TYL7_9GAMM</name>
<evidence type="ECO:0000313" key="1">
    <source>
        <dbReference type="EMBL" id="RCV89959.1"/>
    </source>
</evidence>
<comment type="caution">
    <text evidence="1">The sequence shown here is derived from an EMBL/GenBank/DDBJ whole genome shotgun (WGS) entry which is preliminary data.</text>
</comment>
<keyword evidence="2" id="KW-1185">Reference proteome</keyword>